<geneLocation type="plasmid" evidence="3">
    <name>prccge525c</name>
</geneLocation>
<name>A0A387G4E0_9HYPH</name>
<feature type="domain" description="T6SS Phospholipase effector Tle1-like catalytic" evidence="1">
    <location>
        <begin position="6"/>
        <end position="297"/>
    </location>
</feature>
<dbReference type="PANTHER" id="PTHR33840:SF1">
    <property type="entry name" value="TLE1 PHOSPHOLIPASE DOMAIN-CONTAINING PROTEIN"/>
    <property type="match status" value="1"/>
</dbReference>
<dbReference type="KEGG" id="rjg:CCGE525_27150"/>
<accession>A0A387G4E0</accession>
<evidence type="ECO:0000259" key="1">
    <source>
        <dbReference type="Pfam" id="PF09994"/>
    </source>
</evidence>
<organism evidence="2 3">
    <name type="scientific">Rhizobium jaguaris</name>
    <dbReference type="NCBI Taxonomy" id="1312183"/>
    <lineage>
        <taxon>Bacteria</taxon>
        <taxon>Pseudomonadati</taxon>
        <taxon>Pseudomonadota</taxon>
        <taxon>Alphaproteobacteria</taxon>
        <taxon>Hyphomicrobiales</taxon>
        <taxon>Rhizobiaceae</taxon>
        <taxon>Rhizobium/Agrobacterium group</taxon>
        <taxon>Rhizobium</taxon>
    </lineage>
</organism>
<keyword evidence="2" id="KW-0614">Plasmid</keyword>
<gene>
    <name evidence="2" type="ORF">CCGE525_27150</name>
</gene>
<dbReference type="InterPro" id="IPR029058">
    <property type="entry name" value="AB_hydrolase_fold"/>
</dbReference>
<keyword evidence="3" id="KW-1185">Reference proteome</keyword>
<proteinExistence type="predicted"/>
<dbReference type="OrthoDB" id="4378831at2"/>
<dbReference type="PANTHER" id="PTHR33840">
    <property type="match status" value="1"/>
</dbReference>
<dbReference type="AlphaFoldDB" id="A0A387G4E0"/>
<dbReference type="SUPFAM" id="SSF53474">
    <property type="entry name" value="alpha/beta-Hydrolases"/>
    <property type="match status" value="1"/>
</dbReference>
<reference evidence="2 3" key="1">
    <citation type="submission" date="2018-10" db="EMBL/GenBank/DDBJ databases">
        <title>Rhizobium etli, R. leguminosarum and a new Rhizobium genospecies from Phaseolus dumosus.</title>
        <authorList>
            <person name="Ramirez-Puebla S.T."/>
            <person name="Rogel-Hernandez M.A."/>
            <person name="Guerrero G."/>
            <person name="Ormeno-Orrillo E."/>
            <person name="Martinez-Romero J.C."/>
            <person name="Negrete-Yankelevich S."/>
            <person name="Martinez-Romero E."/>
        </authorList>
    </citation>
    <scope>NUCLEOTIDE SEQUENCE [LARGE SCALE GENOMIC DNA]</scope>
    <source>
        <strain evidence="2 3">CCGE525</strain>
        <plasmid evidence="3">prccge525c</plasmid>
    </source>
</reference>
<dbReference type="EMBL" id="CP032695">
    <property type="protein sequence ID" value="AYG62456.1"/>
    <property type="molecule type" value="Genomic_DNA"/>
</dbReference>
<dbReference type="Proteomes" id="UP000282195">
    <property type="component" value="Plasmid pRCCGE525c"/>
</dbReference>
<dbReference type="Pfam" id="PF09994">
    <property type="entry name" value="T6SS_Tle1-like_cat"/>
    <property type="match status" value="1"/>
</dbReference>
<evidence type="ECO:0000313" key="2">
    <source>
        <dbReference type="EMBL" id="AYG62456.1"/>
    </source>
</evidence>
<evidence type="ECO:0000313" key="3">
    <source>
        <dbReference type="Proteomes" id="UP000282195"/>
    </source>
</evidence>
<protein>
    <submittedName>
        <fullName evidence="2">DUF2235 domain-containing protein</fullName>
    </submittedName>
</protein>
<sequence>MPMATKRIILLLDGTWNDEDIGPYDTNIVRLQTIIAEAVGSPASSPPSPRGPASSTDAKLVKGFTSDGQENIVYYERGVGTSAHDRFRGGAFGDGLALKVRRAYKFLSFHFTPGDSVFIFGFSRGAYTARSLVGYLGAAGLLKREHCTDKLEPLAWGYYRTDPNDRLPGTWCELKQYTHDQEKFSVDCIGVFDTVGALGVPLDPFFLANRDRFAFHNVDLSSITKVNLHAVAIDEHRKPFEATVWRKPRFKSYESFTEQVWFSGAHGDIGGGYIPEELRAADYPQALDDISLDWMLRRLKYHFKDFPCEVGGLKSVTKDWSLARQHEPRKSYYKIYPEALRAISNYPLGSLPRRQVEVSRDRHAEPIGEMVHISAIERLGQTIQIDTQKWIYSPRNLTAVLPQIIGTYAAQTEGTSVAHDIRIVDWSGDPLAPRTSKDCEIALTALKAAKERLKFPV</sequence>
<dbReference type="InterPro" id="IPR018712">
    <property type="entry name" value="Tle1-like_cat"/>
</dbReference>